<dbReference type="PANTHER" id="PTHR16675">
    <property type="entry name" value="MHC CLASS I-RELATED"/>
    <property type="match status" value="1"/>
</dbReference>
<evidence type="ECO:0000256" key="6">
    <source>
        <dbReference type="ARBA" id="ARBA00023157"/>
    </source>
</evidence>
<dbReference type="InterPro" id="IPR011161">
    <property type="entry name" value="MHC_I-like_Ag-recog"/>
</dbReference>
<reference evidence="14" key="1">
    <citation type="journal article" date="2004" name="Eur. J. Immunol.">
        <title>Comparative genomics of the Mill family: a rapidly evolving MHC class I gene family.</title>
        <authorList>
            <person name="Watanabe Y."/>
            <person name="Maruoka T."/>
            <person name="Walter L."/>
            <person name="Kasahara M."/>
        </authorList>
    </citation>
    <scope>NUCLEOTIDE SEQUENCE</scope>
    <source>
        <strain evidence="14">WKAH/Hkm</strain>
        <tissue evidence="14">Heart</tissue>
    </source>
</reference>
<dbReference type="InterPro" id="IPR013783">
    <property type="entry name" value="Ig-like_fold"/>
</dbReference>
<dbReference type="InterPro" id="IPR011162">
    <property type="entry name" value="MHC_I/II-like_Ag-recog"/>
</dbReference>
<dbReference type="Gene3D" id="2.60.40.10">
    <property type="entry name" value="Immunoglobulins"/>
    <property type="match status" value="1"/>
</dbReference>
<keyword evidence="2" id="KW-1003">Cell membrane</keyword>
<evidence type="ECO:0000256" key="11">
    <source>
        <dbReference type="SAM" id="Phobius"/>
    </source>
</evidence>
<dbReference type="OrthoDB" id="9449998at2759"/>
<dbReference type="GO" id="GO:0009897">
    <property type="term" value="C:external side of plasma membrane"/>
    <property type="evidence" value="ECO:0007669"/>
    <property type="project" value="UniProtKB-ARBA"/>
</dbReference>
<dbReference type="RefSeq" id="NP_001011931.1">
    <property type="nucleotide sequence ID" value="NM_001011931.2"/>
</dbReference>
<dbReference type="Pfam" id="PF00129">
    <property type="entry name" value="MHC_I"/>
    <property type="match status" value="1"/>
</dbReference>
<comment type="similarity">
    <text evidence="10">Belongs to the MHC class I family.</text>
</comment>
<dbReference type="PANTHER" id="PTHR16675:SF139">
    <property type="entry name" value="MHC CLASS I-LIKE PROTEIN MILL1"/>
    <property type="match status" value="1"/>
</dbReference>
<dbReference type="SMART" id="SM00407">
    <property type="entry name" value="IGc1"/>
    <property type="match status" value="1"/>
</dbReference>
<dbReference type="EMBL" id="AB113960">
    <property type="protein sequence ID" value="BAD54760.1"/>
    <property type="molecule type" value="mRNA"/>
</dbReference>
<dbReference type="PROSITE" id="PS50835">
    <property type="entry name" value="IG_LIKE"/>
    <property type="match status" value="1"/>
</dbReference>
<dbReference type="FunFam" id="3.30.500.10:FF:000003">
    <property type="entry name" value="IgG receptor FcRn large subunit p51"/>
    <property type="match status" value="1"/>
</dbReference>
<proteinExistence type="evidence at transcript level"/>
<evidence type="ECO:0000256" key="3">
    <source>
        <dbReference type="ARBA" id="ARBA00022622"/>
    </source>
</evidence>
<dbReference type="AlphaFoldDB" id="Q60I20"/>
<evidence type="ECO:0000313" key="14">
    <source>
        <dbReference type="EMBL" id="BAD54760.1"/>
    </source>
</evidence>
<dbReference type="FunFam" id="2.60.40.10:FF:000204">
    <property type="entry name" value="Major histocompatibility complex, class I-related protein"/>
    <property type="match status" value="1"/>
</dbReference>
<evidence type="ECO:0000256" key="9">
    <source>
        <dbReference type="ARBA" id="ARBA00065955"/>
    </source>
</evidence>
<evidence type="ECO:0000313" key="15">
    <source>
        <dbReference type="RGD" id="1311714"/>
    </source>
</evidence>
<dbReference type="PRINTS" id="PR01638">
    <property type="entry name" value="MHCCLASSI"/>
</dbReference>
<dbReference type="RGD" id="1311714">
    <property type="gene designation" value="Mill1"/>
</dbReference>
<dbReference type="InterPro" id="IPR007110">
    <property type="entry name" value="Ig-like_dom"/>
</dbReference>
<feature type="chain" id="PRO_5004265812" evidence="12">
    <location>
        <begin position="31"/>
        <end position="405"/>
    </location>
</feature>
<dbReference type="PhylomeDB" id="Q60I20"/>
<dbReference type="SUPFAM" id="SSF48726">
    <property type="entry name" value="Immunoglobulin"/>
    <property type="match status" value="1"/>
</dbReference>
<evidence type="ECO:0000256" key="8">
    <source>
        <dbReference type="ARBA" id="ARBA00023288"/>
    </source>
</evidence>
<dbReference type="UCSC" id="RGD:1311714">
    <property type="organism name" value="rat"/>
</dbReference>
<keyword evidence="7" id="KW-0325">Glycoprotein</keyword>
<evidence type="ECO:0000256" key="7">
    <source>
        <dbReference type="ARBA" id="ARBA00023180"/>
    </source>
</evidence>
<evidence type="ECO:0000256" key="5">
    <source>
        <dbReference type="ARBA" id="ARBA00023136"/>
    </source>
</evidence>
<evidence type="ECO:0000256" key="2">
    <source>
        <dbReference type="ARBA" id="ARBA00022475"/>
    </source>
</evidence>
<keyword evidence="8" id="KW-0449">Lipoprotein</keyword>
<comment type="subcellular location">
    <subcellularLocation>
        <location evidence="1">Cell membrane</location>
        <topology evidence="1">Lipid-anchor</topology>
        <topology evidence="1">GPI-anchor</topology>
    </subcellularLocation>
</comment>
<dbReference type="InterPro" id="IPR003597">
    <property type="entry name" value="Ig_C1-set"/>
</dbReference>
<dbReference type="CTD" id="266815"/>
<dbReference type="InterPro" id="IPR001039">
    <property type="entry name" value="MHC_I_a_a1/a2"/>
</dbReference>
<sequence>MMLSRDLRAEAAVRLWIMFLLLEDLLGACAVGDYQRRVPSAPNTDIRNTLEKPRVTTQEVAGPHTLRYDLMALSLKLPELPQVLIWRYFDDEPFLHYNESSNRTDSWEPRIKRHWRAMTWARETEDLQEMVEQLKRMLAEVTGQKGQDKGLHILQATLGCELQRNGSTRGFWHLGYDGRNLLTFDQKTLTWTMDMPFTQQKKTFWEPRAPRADLVKTFLDDTCPAQLQRHLASLRSEPLDTGSPMVIMTFRNYPLGRVTLTCRAFNLYPHMATRGTLAWLQDRKLVKQKAFEPGTILPSGDRTYQIWVSIWVLPGQEPQFTCNLSYHGGNIEKRAVIVNTVSGEKTRQPQETSGVGGRVKKSLWTTMTTAFMVTSWTRKTGGDSTLLLLWWLLFFSTVLAVLTLV</sequence>
<dbReference type="GeneID" id="292671"/>
<dbReference type="InterPro" id="IPR037055">
    <property type="entry name" value="MHC_I-like_Ag-recog_sf"/>
</dbReference>
<dbReference type="SUPFAM" id="SSF54452">
    <property type="entry name" value="MHC antigen-recognition domain"/>
    <property type="match status" value="1"/>
</dbReference>
<keyword evidence="5 11" id="KW-0472">Membrane</keyword>
<dbReference type="InterPro" id="IPR050208">
    <property type="entry name" value="MHC_class-I_related"/>
</dbReference>
<name>Q60I20_RAT</name>
<evidence type="ECO:0000256" key="1">
    <source>
        <dbReference type="ARBA" id="ARBA00004609"/>
    </source>
</evidence>
<feature type="domain" description="Ig-like" evidence="13">
    <location>
        <begin position="224"/>
        <end position="338"/>
    </location>
</feature>
<protein>
    <submittedName>
        <fullName evidence="14">MHC class I-like located near the LRC, 1</fullName>
    </submittedName>
</protein>
<feature type="transmembrane region" description="Helical" evidence="11">
    <location>
        <begin position="387"/>
        <end position="404"/>
    </location>
</feature>
<evidence type="ECO:0000256" key="4">
    <source>
        <dbReference type="ARBA" id="ARBA00022729"/>
    </source>
</evidence>
<keyword evidence="3" id="KW-0336">GPI-anchor</keyword>
<gene>
    <name evidence="14 15" type="primary">Mill1</name>
</gene>
<evidence type="ECO:0000259" key="13">
    <source>
        <dbReference type="PROSITE" id="PS50835"/>
    </source>
</evidence>
<evidence type="ECO:0000256" key="10">
    <source>
        <dbReference type="RuleBase" id="RU004439"/>
    </source>
</evidence>
<organism evidence="14">
    <name type="scientific">Rattus norvegicus</name>
    <name type="common">Rat</name>
    <dbReference type="NCBI Taxonomy" id="10116"/>
    <lineage>
        <taxon>Eukaryota</taxon>
        <taxon>Metazoa</taxon>
        <taxon>Chordata</taxon>
        <taxon>Craniata</taxon>
        <taxon>Vertebrata</taxon>
        <taxon>Euteleostomi</taxon>
        <taxon>Mammalia</taxon>
        <taxon>Eutheria</taxon>
        <taxon>Euarchontoglires</taxon>
        <taxon>Glires</taxon>
        <taxon>Rodentia</taxon>
        <taxon>Myomorpha</taxon>
        <taxon>Muroidea</taxon>
        <taxon>Muridae</taxon>
        <taxon>Murinae</taxon>
        <taxon>Rattus</taxon>
    </lineage>
</organism>
<keyword evidence="11" id="KW-1133">Transmembrane helix</keyword>
<keyword evidence="4 12" id="KW-0732">Signal</keyword>
<keyword evidence="6" id="KW-1015">Disulfide bond</keyword>
<dbReference type="Gene3D" id="3.30.500.10">
    <property type="entry name" value="MHC class I-like antigen recognition-like"/>
    <property type="match status" value="1"/>
</dbReference>
<dbReference type="InterPro" id="IPR036179">
    <property type="entry name" value="Ig-like_dom_sf"/>
</dbReference>
<feature type="signal peptide" evidence="12">
    <location>
        <begin position="1"/>
        <end position="30"/>
    </location>
</feature>
<comment type="subunit">
    <text evidence="9">Heterodimer with B2M.</text>
</comment>
<keyword evidence="11" id="KW-0812">Transmembrane</keyword>
<evidence type="ECO:0000256" key="12">
    <source>
        <dbReference type="SAM" id="SignalP"/>
    </source>
</evidence>
<dbReference type="KEGG" id="rno:292671"/>
<accession>Q60I20</accession>